<dbReference type="EMBL" id="CAADRN010000365">
    <property type="protein sequence ID" value="VFU18995.1"/>
    <property type="molecule type" value="Genomic_DNA"/>
</dbReference>
<dbReference type="AlphaFoldDB" id="A0A485M7J4"/>
<evidence type="ECO:0000313" key="1">
    <source>
        <dbReference type="EMBL" id="VFU18995.1"/>
    </source>
</evidence>
<accession>A0A485M7J4</accession>
<dbReference type="InterPro" id="IPR009078">
    <property type="entry name" value="Ferritin-like_SF"/>
</dbReference>
<reference evidence="1" key="1">
    <citation type="submission" date="2019-03" db="EMBL/GenBank/DDBJ databases">
        <authorList>
            <person name="Hao L."/>
        </authorList>
    </citation>
    <scope>NUCLEOTIDE SEQUENCE</scope>
</reference>
<dbReference type="SUPFAM" id="SSF47240">
    <property type="entry name" value="Ferritin-like"/>
    <property type="match status" value="1"/>
</dbReference>
<gene>
    <name evidence="1" type="ORF">SCFA_630005</name>
</gene>
<protein>
    <submittedName>
        <fullName evidence="1">Uncharacterized protein</fullName>
    </submittedName>
</protein>
<proteinExistence type="predicted"/>
<sequence>MSYKLKLSQGDLLSNALKEALLREDQRRSRYLHISKNFRDRRLKHLFGEFAGISAERLKQLNNLMKQLNIK</sequence>
<organism evidence="1">
    <name type="scientific">anaerobic digester metagenome</name>
    <dbReference type="NCBI Taxonomy" id="1263854"/>
    <lineage>
        <taxon>unclassified sequences</taxon>
        <taxon>metagenomes</taxon>
        <taxon>ecological metagenomes</taxon>
    </lineage>
</organism>
<name>A0A485M7J4_9ZZZZ</name>